<dbReference type="GO" id="GO:0015031">
    <property type="term" value="P:protein transport"/>
    <property type="evidence" value="ECO:0007669"/>
    <property type="project" value="UniProtKB-KW"/>
</dbReference>
<evidence type="ECO:0000256" key="5">
    <source>
        <dbReference type="ARBA" id="ARBA00022847"/>
    </source>
</evidence>
<feature type="transmembrane region" description="Helical" evidence="13">
    <location>
        <begin position="116"/>
        <end position="138"/>
    </location>
</feature>
<dbReference type="InParanoid" id="A0A4W3IID3"/>
<comment type="similarity">
    <text evidence="2">Belongs to the major facilitator superfamily. Proton-dependent oligopeptide transporter (POT/PTR) (TC 2.A.17) family.</text>
</comment>
<keyword evidence="3" id="KW-0813">Transport</keyword>
<comment type="function">
    <text evidence="10">Proton oligopeptide cotransporter.</text>
</comment>
<reference evidence="15" key="3">
    <citation type="journal article" date="2014" name="Nature">
        <title>Elephant shark genome provides unique insights into gnathostome evolution.</title>
        <authorList>
            <consortium name="International Elephant Shark Genome Sequencing Consortium"/>
            <person name="Venkatesh B."/>
            <person name="Lee A.P."/>
            <person name="Ravi V."/>
            <person name="Maurya A.K."/>
            <person name="Lian M.M."/>
            <person name="Swann J.B."/>
            <person name="Ohta Y."/>
            <person name="Flajnik M.F."/>
            <person name="Sutoh Y."/>
            <person name="Kasahara M."/>
            <person name="Hoon S."/>
            <person name="Gangu V."/>
            <person name="Roy S.W."/>
            <person name="Irimia M."/>
            <person name="Korzh V."/>
            <person name="Kondrychyn I."/>
            <person name="Lim Z.W."/>
            <person name="Tay B.H."/>
            <person name="Tohari S."/>
            <person name="Kong K.W."/>
            <person name="Ho S."/>
            <person name="Lorente-Galdos B."/>
            <person name="Quilez J."/>
            <person name="Marques-Bonet T."/>
            <person name="Raney B.J."/>
            <person name="Ingham P.W."/>
            <person name="Tay A."/>
            <person name="Hillier L.W."/>
            <person name="Minx P."/>
            <person name="Boehm T."/>
            <person name="Wilson R.K."/>
            <person name="Brenner S."/>
            <person name="Warren W.C."/>
        </authorList>
    </citation>
    <scope>NUCLEOTIDE SEQUENCE [LARGE SCALE GENOMIC DNA]</scope>
</reference>
<keyword evidence="5" id="KW-0769">Symport</keyword>
<evidence type="ECO:0000256" key="11">
    <source>
        <dbReference type="ARBA" id="ARBA00070839"/>
    </source>
</evidence>
<feature type="compositionally biased region" description="Polar residues" evidence="12">
    <location>
        <begin position="7"/>
        <end position="20"/>
    </location>
</feature>
<dbReference type="Ensembl" id="ENSCMIT00000027651.1">
    <property type="protein sequence ID" value="ENSCMIP00000027216.1"/>
    <property type="gene ID" value="ENSCMIG00000011848.1"/>
</dbReference>
<feature type="transmembrane region" description="Helical" evidence="13">
    <location>
        <begin position="516"/>
        <end position="534"/>
    </location>
</feature>
<feature type="transmembrane region" description="Helical" evidence="13">
    <location>
        <begin position="350"/>
        <end position="375"/>
    </location>
</feature>
<keyword evidence="8 13" id="KW-1133">Transmembrane helix</keyword>
<reference evidence="15" key="1">
    <citation type="journal article" date="2006" name="Science">
        <title>Ancient noncoding elements conserved in the human genome.</title>
        <authorList>
            <person name="Venkatesh B."/>
            <person name="Kirkness E.F."/>
            <person name="Loh Y.H."/>
            <person name="Halpern A.L."/>
            <person name="Lee A.P."/>
            <person name="Johnson J."/>
            <person name="Dandona N."/>
            <person name="Viswanathan L.D."/>
            <person name="Tay A."/>
            <person name="Venter J.C."/>
            <person name="Strausberg R.L."/>
            <person name="Brenner S."/>
        </authorList>
    </citation>
    <scope>NUCLEOTIDE SEQUENCE [LARGE SCALE GENOMIC DNA]</scope>
</reference>
<comment type="subcellular location">
    <subcellularLocation>
        <location evidence="1">Membrane</location>
        <topology evidence="1">Multi-pass membrane protein</topology>
    </subcellularLocation>
</comment>
<feature type="transmembrane region" description="Helical" evidence="13">
    <location>
        <begin position="476"/>
        <end position="496"/>
    </location>
</feature>
<evidence type="ECO:0000313" key="15">
    <source>
        <dbReference type="Proteomes" id="UP000314986"/>
    </source>
</evidence>
<dbReference type="OMA" id="TVNLCFI"/>
<protein>
    <recommendedName>
        <fullName evidence="11">Solute carrier family 15 member 5</fullName>
    </recommendedName>
</protein>
<evidence type="ECO:0000256" key="13">
    <source>
        <dbReference type="SAM" id="Phobius"/>
    </source>
</evidence>
<gene>
    <name evidence="14" type="primary">slc15a5</name>
</gene>
<keyword evidence="9 13" id="KW-0472">Membrane</keyword>
<keyword evidence="4 13" id="KW-0812">Transmembrane</keyword>
<dbReference type="GO" id="GO:0015833">
    <property type="term" value="P:peptide transport"/>
    <property type="evidence" value="ECO:0007669"/>
    <property type="project" value="UniProtKB-KW"/>
</dbReference>
<keyword evidence="15" id="KW-1185">Reference proteome</keyword>
<dbReference type="PANTHER" id="PTHR11654">
    <property type="entry name" value="OLIGOPEPTIDE TRANSPORTER-RELATED"/>
    <property type="match status" value="1"/>
</dbReference>
<evidence type="ECO:0000256" key="1">
    <source>
        <dbReference type="ARBA" id="ARBA00004141"/>
    </source>
</evidence>
<reference evidence="15" key="2">
    <citation type="journal article" date="2007" name="PLoS Biol.">
        <title>Survey sequencing and comparative analysis of the elephant shark (Callorhinchus milii) genome.</title>
        <authorList>
            <person name="Venkatesh B."/>
            <person name="Kirkness E.F."/>
            <person name="Loh Y.H."/>
            <person name="Halpern A.L."/>
            <person name="Lee A.P."/>
            <person name="Johnson J."/>
            <person name="Dandona N."/>
            <person name="Viswanathan L.D."/>
            <person name="Tay A."/>
            <person name="Venter J.C."/>
            <person name="Strausberg R.L."/>
            <person name="Brenner S."/>
        </authorList>
    </citation>
    <scope>NUCLEOTIDE SEQUENCE [LARGE SCALE GENOMIC DNA]</scope>
</reference>
<dbReference type="GeneTree" id="ENSGT00940000158916"/>
<keyword evidence="7" id="KW-0653">Protein transport</keyword>
<evidence type="ECO:0000256" key="9">
    <source>
        <dbReference type="ARBA" id="ARBA00023136"/>
    </source>
</evidence>
<evidence type="ECO:0000256" key="4">
    <source>
        <dbReference type="ARBA" id="ARBA00022692"/>
    </source>
</evidence>
<evidence type="ECO:0000256" key="3">
    <source>
        <dbReference type="ARBA" id="ARBA00022448"/>
    </source>
</evidence>
<name>A0A4W3IID3_CALMI</name>
<reference evidence="14" key="4">
    <citation type="submission" date="2025-08" db="UniProtKB">
        <authorList>
            <consortium name="Ensembl"/>
        </authorList>
    </citation>
    <scope>IDENTIFICATION</scope>
</reference>
<feature type="transmembrane region" description="Helical" evidence="13">
    <location>
        <begin position="158"/>
        <end position="180"/>
    </location>
</feature>
<evidence type="ECO:0000256" key="8">
    <source>
        <dbReference type="ARBA" id="ARBA00022989"/>
    </source>
</evidence>
<feature type="transmembrane region" description="Helical" evidence="13">
    <location>
        <begin position="48"/>
        <end position="73"/>
    </location>
</feature>
<reference evidence="14" key="5">
    <citation type="submission" date="2025-09" db="UniProtKB">
        <authorList>
            <consortium name="Ensembl"/>
        </authorList>
    </citation>
    <scope>IDENTIFICATION</scope>
</reference>
<dbReference type="GO" id="GO:0015293">
    <property type="term" value="F:symporter activity"/>
    <property type="evidence" value="ECO:0007669"/>
    <property type="project" value="UniProtKB-KW"/>
</dbReference>
<proteinExistence type="inferred from homology"/>
<evidence type="ECO:0000256" key="7">
    <source>
        <dbReference type="ARBA" id="ARBA00022927"/>
    </source>
</evidence>
<feature type="transmembrane region" description="Helical" evidence="13">
    <location>
        <begin position="85"/>
        <end position="107"/>
    </location>
</feature>
<evidence type="ECO:0000256" key="10">
    <source>
        <dbReference type="ARBA" id="ARBA00058436"/>
    </source>
</evidence>
<organism evidence="14 15">
    <name type="scientific">Callorhinchus milii</name>
    <name type="common">Ghost shark</name>
    <dbReference type="NCBI Taxonomy" id="7868"/>
    <lineage>
        <taxon>Eukaryota</taxon>
        <taxon>Metazoa</taxon>
        <taxon>Chordata</taxon>
        <taxon>Craniata</taxon>
        <taxon>Vertebrata</taxon>
        <taxon>Chondrichthyes</taxon>
        <taxon>Holocephali</taxon>
        <taxon>Chimaeriformes</taxon>
        <taxon>Callorhinchidae</taxon>
        <taxon>Callorhinchus</taxon>
    </lineage>
</organism>
<evidence type="ECO:0000256" key="12">
    <source>
        <dbReference type="SAM" id="MobiDB-lite"/>
    </source>
</evidence>
<dbReference type="CDD" id="cd17349">
    <property type="entry name" value="MFS_SLC15A5"/>
    <property type="match status" value="1"/>
</dbReference>
<evidence type="ECO:0000256" key="6">
    <source>
        <dbReference type="ARBA" id="ARBA00022856"/>
    </source>
</evidence>
<dbReference type="SUPFAM" id="SSF103473">
    <property type="entry name" value="MFS general substrate transporter"/>
    <property type="match status" value="1"/>
</dbReference>
<evidence type="ECO:0000313" key="14">
    <source>
        <dbReference type="Ensembl" id="ENSCMIP00000027216.1"/>
    </source>
</evidence>
<feature type="transmembrane region" description="Helical" evidence="13">
    <location>
        <begin position="387"/>
        <end position="409"/>
    </location>
</feature>
<evidence type="ECO:0000256" key="2">
    <source>
        <dbReference type="ARBA" id="ARBA00005982"/>
    </source>
</evidence>
<dbReference type="Pfam" id="PF00854">
    <property type="entry name" value="PTR2"/>
    <property type="match status" value="1"/>
</dbReference>
<dbReference type="Gene3D" id="1.20.1250.20">
    <property type="entry name" value="MFS general substrate transporter like domains"/>
    <property type="match status" value="1"/>
</dbReference>
<accession>A0A4W3IID3</accession>
<dbReference type="InterPro" id="IPR036259">
    <property type="entry name" value="MFS_trans_sf"/>
</dbReference>
<dbReference type="AlphaFoldDB" id="A0A4W3IID3"/>
<sequence>MAVKDLQNLTAKETDSLNPSDSRKRRKPRRFRAERSADTRYSRKKLQIVICLLLVELCERFTFFGIVCNMIFFCTLKLGYENHQAAIVNLCFVGASMLTPVFVGWFAEYCMARTKVVYICAFLHFLGTAMLPVVAFPFEDFYIDTHHTIHTLAKREQTLLFYIGLLSASLGSGGIRAIVCPLSAYKLQDYGQRDVLTFFNWFYWLMNLNCAVVFVGIAYIQQSVAKNLGFLIPFTSVLITLITVHMVQNRLIYRPKKGGSLMGTFGVFINALKMCCIRYRHISGDVSSWLDRAKENHGGWYSEAHVENVKRLVRLFPLFAFQILYRTCIFQVPSAYFIQTMHSNLKLSGLLLPIAAMNVTGIIPLLLLAPFLEYVGSCLLSMHRRPLSPLVQIVIGHLFAALSVVVAGISEMHRRRFVLVEQSLSGKVLLVSSMPCFQLAPQYVLLGMAEALVTPACSLVTFRLSPASVRGISMHFMTLFNGVGCFVGAVIIQMVYLISGGDWFPNDLNAGHLDRFFFLVASFMLLNLLGLWRVSDRYRDLNREDDDQCIKGGFLADKLMEHEKSLKFYDSVLECSSTYFPVESIL</sequence>
<dbReference type="InterPro" id="IPR000109">
    <property type="entry name" value="POT_fam"/>
</dbReference>
<feature type="transmembrane region" description="Helical" evidence="13">
    <location>
        <begin position="201"/>
        <end position="222"/>
    </location>
</feature>
<feature type="region of interest" description="Disordered" evidence="12">
    <location>
        <begin position="1"/>
        <end position="36"/>
    </location>
</feature>
<feature type="transmembrane region" description="Helical" evidence="13">
    <location>
        <begin position="228"/>
        <end position="247"/>
    </location>
</feature>
<dbReference type="FunFam" id="1.20.1250.20:FF:000316">
    <property type="entry name" value="Solute carrier family 15, member 5"/>
    <property type="match status" value="1"/>
</dbReference>
<keyword evidence="6" id="KW-0571">Peptide transport</keyword>
<dbReference type="GO" id="GO:0016020">
    <property type="term" value="C:membrane"/>
    <property type="evidence" value="ECO:0007669"/>
    <property type="project" value="UniProtKB-SubCell"/>
</dbReference>
<dbReference type="Proteomes" id="UP000314986">
    <property type="component" value="Unassembled WGS sequence"/>
</dbReference>